<dbReference type="AlphaFoldDB" id="V4B5L6"/>
<dbReference type="Proteomes" id="UP000030746">
    <property type="component" value="Unassembled WGS sequence"/>
</dbReference>
<evidence type="ECO:0000313" key="2">
    <source>
        <dbReference type="EMBL" id="ESO83814.1"/>
    </source>
</evidence>
<feature type="region of interest" description="Disordered" evidence="1">
    <location>
        <begin position="285"/>
        <end position="307"/>
    </location>
</feature>
<dbReference type="OrthoDB" id="6070753at2759"/>
<reference evidence="2 3" key="1">
    <citation type="journal article" date="2013" name="Nature">
        <title>Insights into bilaterian evolution from three spiralian genomes.</title>
        <authorList>
            <person name="Simakov O."/>
            <person name="Marletaz F."/>
            <person name="Cho S.J."/>
            <person name="Edsinger-Gonzales E."/>
            <person name="Havlak P."/>
            <person name="Hellsten U."/>
            <person name="Kuo D.H."/>
            <person name="Larsson T."/>
            <person name="Lv J."/>
            <person name="Arendt D."/>
            <person name="Savage R."/>
            <person name="Osoegawa K."/>
            <person name="de Jong P."/>
            <person name="Grimwood J."/>
            <person name="Chapman J.A."/>
            <person name="Shapiro H."/>
            <person name="Aerts A."/>
            <person name="Otillar R.P."/>
            <person name="Terry A.Y."/>
            <person name="Boore J.L."/>
            <person name="Grigoriev I.V."/>
            <person name="Lindberg D.R."/>
            <person name="Seaver E.C."/>
            <person name="Weisblat D.A."/>
            <person name="Putnam N.H."/>
            <person name="Rokhsar D.S."/>
        </authorList>
    </citation>
    <scope>NUCLEOTIDE SEQUENCE [LARGE SCALE GENOMIC DNA]</scope>
</reference>
<dbReference type="GeneID" id="20241049"/>
<dbReference type="RefSeq" id="XP_009065592.1">
    <property type="nucleotide sequence ID" value="XM_009067344.1"/>
</dbReference>
<protein>
    <submittedName>
        <fullName evidence="2">Uncharacterized protein</fullName>
    </submittedName>
</protein>
<dbReference type="EMBL" id="KB203598">
    <property type="protein sequence ID" value="ESO83814.1"/>
    <property type="molecule type" value="Genomic_DNA"/>
</dbReference>
<keyword evidence="3" id="KW-1185">Reference proteome</keyword>
<proteinExistence type="predicted"/>
<organism evidence="2 3">
    <name type="scientific">Lottia gigantea</name>
    <name type="common">Giant owl limpet</name>
    <dbReference type="NCBI Taxonomy" id="225164"/>
    <lineage>
        <taxon>Eukaryota</taxon>
        <taxon>Metazoa</taxon>
        <taxon>Spiralia</taxon>
        <taxon>Lophotrochozoa</taxon>
        <taxon>Mollusca</taxon>
        <taxon>Gastropoda</taxon>
        <taxon>Patellogastropoda</taxon>
        <taxon>Lottioidea</taxon>
        <taxon>Lottiidae</taxon>
        <taxon>Lottia</taxon>
    </lineage>
</organism>
<feature type="compositionally biased region" description="Polar residues" evidence="1">
    <location>
        <begin position="295"/>
        <end position="307"/>
    </location>
</feature>
<evidence type="ECO:0000313" key="3">
    <source>
        <dbReference type="Proteomes" id="UP000030746"/>
    </source>
</evidence>
<dbReference type="KEGG" id="lgi:LOTGIDRAFT_169050"/>
<dbReference type="CTD" id="20241049"/>
<dbReference type="HOGENOM" id="CLU_907007_0_0_1"/>
<sequence length="307" mass="35448">MRSCMQPDYRKQPRWFNNQLVSLKKSKCEIRLNSFRITNNQYDLDRYLEAELAFQLECSTQKDLYHKSVLDELCNEKDTVKFWTNIKYFLNASCEHKPAIDNDEWCTHFTNLLNPTTDQNDAHVSNVINSAECETDVTFCDELNRDITQQEISCAIPKLKSGMKTKNAIARAECGRLELFFNYVIKPVKYFLTIQSTSDNRLPKLCYQMLYEHDLHETPATNDQNDRVIPSAAAYPNPNHIPVQAMRPDQQLRPNNLAVNTGPSSTSTPVSRITDFFNNERINVPNHASRAFPQRVSNDSLSQQPTE</sequence>
<gene>
    <name evidence="2" type="ORF">LOTGIDRAFT_169050</name>
</gene>
<name>V4B5L6_LOTGI</name>
<evidence type="ECO:0000256" key="1">
    <source>
        <dbReference type="SAM" id="MobiDB-lite"/>
    </source>
</evidence>
<accession>V4B5L6</accession>